<evidence type="ECO:0000313" key="2">
    <source>
        <dbReference type="EMBL" id="UWL61749.1"/>
    </source>
</evidence>
<feature type="signal peptide" evidence="1">
    <location>
        <begin position="1"/>
        <end position="20"/>
    </location>
</feature>
<reference evidence="2" key="1">
    <citation type="submission" date="2022-06" db="EMBL/GenBank/DDBJ databases">
        <title>Complete Genome Sequence of Deoxynivalenol-bioadsorption Ochrobactrum pseudintermedium ASAG-D25.</title>
        <authorList>
            <person name="Wang N."/>
        </authorList>
    </citation>
    <scope>NUCLEOTIDE SEQUENCE</scope>
    <source>
        <strain evidence="2">ASAG-D25</strain>
    </source>
</reference>
<accession>A0ABY5UEH7</accession>
<dbReference type="EMBL" id="CP099968">
    <property type="protein sequence ID" value="UWL61749.1"/>
    <property type="molecule type" value="Genomic_DNA"/>
</dbReference>
<name>A0ABY5UEH7_9HYPH</name>
<keyword evidence="3" id="KW-1185">Reference proteome</keyword>
<dbReference type="RefSeq" id="WP_119039418.1">
    <property type="nucleotide sequence ID" value="NZ_CP099968.1"/>
</dbReference>
<dbReference type="Proteomes" id="UP001058739">
    <property type="component" value="Chromosome 02"/>
</dbReference>
<evidence type="ECO:0000313" key="3">
    <source>
        <dbReference type="Proteomes" id="UP001058739"/>
    </source>
</evidence>
<protein>
    <submittedName>
        <fullName evidence="2">Uncharacterized protein</fullName>
    </submittedName>
</protein>
<organism evidence="2 3">
    <name type="scientific">Brucella pseudintermedia</name>
    <dbReference type="NCBI Taxonomy" id="370111"/>
    <lineage>
        <taxon>Bacteria</taxon>
        <taxon>Pseudomonadati</taxon>
        <taxon>Pseudomonadota</taxon>
        <taxon>Alphaproteobacteria</taxon>
        <taxon>Hyphomicrobiales</taxon>
        <taxon>Brucellaceae</taxon>
        <taxon>Brucella/Ochrobactrum group</taxon>
        <taxon>Brucella</taxon>
    </lineage>
</organism>
<gene>
    <name evidence="2" type="ORF">NIK97_17865</name>
</gene>
<evidence type="ECO:0000256" key="1">
    <source>
        <dbReference type="SAM" id="SignalP"/>
    </source>
</evidence>
<sequence>MKNILLASALLVVSSSAALAQFPVSEGDPAGGLAEGQKSIVDLVSEGYEIKATVGPLIILQDDKALYGCSAGRTGPADLKAGVIPASKIPCVPIK</sequence>
<keyword evidence="1" id="KW-0732">Signal</keyword>
<feature type="chain" id="PRO_5046368575" evidence="1">
    <location>
        <begin position="21"/>
        <end position="95"/>
    </location>
</feature>
<proteinExistence type="predicted"/>